<evidence type="ECO:0000256" key="2">
    <source>
        <dbReference type="SAM" id="Phobius"/>
    </source>
</evidence>
<dbReference type="RefSeq" id="XP_020056560.1">
    <property type="nucleotide sequence ID" value="XM_020196153.1"/>
</dbReference>
<organism evidence="3 4">
    <name type="scientific">Aspergillus aculeatus (strain ATCC 16872 / CBS 172.66 / WB 5094)</name>
    <dbReference type="NCBI Taxonomy" id="690307"/>
    <lineage>
        <taxon>Eukaryota</taxon>
        <taxon>Fungi</taxon>
        <taxon>Dikarya</taxon>
        <taxon>Ascomycota</taxon>
        <taxon>Pezizomycotina</taxon>
        <taxon>Eurotiomycetes</taxon>
        <taxon>Eurotiomycetidae</taxon>
        <taxon>Eurotiales</taxon>
        <taxon>Aspergillaceae</taxon>
        <taxon>Aspergillus</taxon>
        <taxon>Aspergillus subgen. Circumdati</taxon>
    </lineage>
</organism>
<feature type="compositionally biased region" description="Basic and acidic residues" evidence="1">
    <location>
        <begin position="1"/>
        <end position="11"/>
    </location>
</feature>
<reference evidence="4" key="1">
    <citation type="journal article" date="2017" name="Genome Biol.">
        <title>Comparative genomics reveals high biological diversity and specific adaptations in the industrially and medically important fungal genus Aspergillus.</title>
        <authorList>
            <person name="de Vries R.P."/>
            <person name="Riley R."/>
            <person name="Wiebenga A."/>
            <person name="Aguilar-Osorio G."/>
            <person name="Amillis S."/>
            <person name="Uchima C.A."/>
            <person name="Anderluh G."/>
            <person name="Asadollahi M."/>
            <person name="Askin M."/>
            <person name="Barry K."/>
            <person name="Battaglia E."/>
            <person name="Bayram O."/>
            <person name="Benocci T."/>
            <person name="Braus-Stromeyer S.A."/>
            <person name="Caldana C."/>
            <person name="Canovas D."/>
            <person name="Cerqueira G.C."/>
            <person name="Chen F."/>
            <person name="Chen W."/>
            <person name="Choi C."/>
            <person name="Clum A."/>
            <person name="Dos Santos R.A."/>
            <person name="Damasio A.R."/>
            <person name="Diallinas G."/>
            <person name="Emri T."/>
            <person name="Fekete E."/>
            <person name="Flipphi M."/>
            <person name="Freyberg S."/>
            <person name="Gallo A."/>
            <person name="Gournas C."/>
            <person name="Habgood R."/>
            <person name="Hainaut M."/>
            <person name="Harispe M.L."/>
            <person name="Henrissat B."/>
            <person name="Hilden K.S."/>
            <person name="Hope R."/>
            <person name="Hossain A."/>
            <person name="Karabika E."/>
            <person name="Karaffa L."/>
            <person name="Karanyi Z."/>
            <person name="Krasevec N."/>
            <person name="Kuo A."/>
            <person name="Kusch H."/>
            <person name="LaButti K."/>
            <person name="Lagendijk E.L."/>
            <person name="Lapidus A."/>
            <person name="Levasseur A."/>
            <person name="Lindquist E."/>
            <person name="Lipzen A."/>
            <person name="Logrieco A.F."/>
            <person name="MacCabe A."/>
            <person name="Maekelae M.R."/>
            <person name="Malavazi I."/>
            <person name="Melin P."/>
            <person name="Meyer V."/>
            <person name="Mielnichuk N."/>
            <person name="Miskei M."/>
            <person name="Molnar A.P."/>
            <person name="Mule G."/>
            <person name="Ngan C.Y."/>
            <person name="Orejas M."/>
            <person name="Orosz E."/>
            <person name="Ouedraogo J.P."/>
            <person name="Overkamp K.M."/>
            <person name="Park H.-S."/>
            <person name="Perrone G."/>
            <person name="Piumi F."/>
            <person name="Punt P.J."/>
            <person name="Ram A.F."/>
            <person name="Ramon A."/>
            <person name="Rauscher S."/>
            <person name="Record E."/>
            <person name="Riano-Pachon D.M."/>
            <person name="Robert V."/>
            <person name="Roehrig J."/>
            <person name="Ruller R."/>
            <person name="Salamov A."/>
            <person name="Salih N.S."/>
            <person name="Samson R.A."/>
            <person name="Sandor E."/>
            <person name="Sanguinetti M."/>
            <person name="Schuetze T."/>
            <person name="Sepcic K."/>
            <person name="Shelest E."/>
            <person name="Sherlock G."/>
            <person name="Sophianopoulou V."/>
            <person name="Squina F.M."/>
            <person name="Sun H."/>
            <person name="Susca A."/>
            <person name="Todd R.B."/>
            <person name="Tsang A."/>
            <person name="Unkles S.E."/>
            <person name="van de Wiele N."/>
            <person name="van Rossen-Uffink D."/>
            <person name="Oliveira J.V."/>
            <person name="Vesth T.C."/>
            <person name="Visser J."/>
            <person name="Yu J.-H."/>
            <person name="Zhou M."/>
            <person name="Andersen M.R."/>
            <person name="Archer D.B."/>
            <person name="Baker S.E."/>
            <person name="Benoit I."/>
            <person name="Brakhage A.A."/>
            <person name="Braus G.H."/>
            <person name="Fischer R."/>
            <person name="Frisvad J.C."/>
            <person name="Goldman G.H."/>
            <person name="Houbraken J."/>
            <person name="Oakley B."/>
            <person name="Pocsi I."/>
            <person name="Scazzocchio C."/>
            <person name="Seiboth B."/>
            <person name="vanKuyk P.A."/>
            <person name="Wortman J."/>
            <person name="Dyer P.S."/>
            <person name="Grigoriev I.V."/>
        </authorList>
    </citation>
    <scope>NUCLEOTIDE SEQUENCE [LARGE SCALE GENOMIC DNA]</scope>
    <source>
        <strain evidence="4">ATCC 16872 / CBS 172.66 / WB 5094</strain>
    </source>
</reference>
<keyword evidence="2" id="KW-0472">Membrane</keyword>
<name>A0A1L9WVE6_ASPA1</name>
<dbReference type="Proteomes" id="UP000184546">
    <property type="component" value="Unassembled WGS sequence"/>
</dbReference>
<feature type="transmembrane region" description="Helical" evidence="2">
    <location>
        <begin position="48"/>
        <end position="72"/>
    </location>
</feature>
<protein>
    <submittedName>
        <fullName evidence="3">Uncharacterized protein</fullName>
    </submittedName>
</protein>
<dbReference type="GeneID" id="30969967"/>
<feature type="transmembrane region" description="Helical" evidence="2">
    <location>
        <begin position="607"/>
        <end position="629"/>
    </location>
</feature>
<dbReference type="AlphaFoldDB" id="A0A1L9WVE6"/>
<dbReference type="EMBL" id="KV878976">
    <property type="protein sequence ID" value="OJK00221.1"/>
    <property type="molecule type" value="Genomic_DNA"/>
</dbReference>
<dbReference type="OrthoDB" id="5428040at2759"/>
<dbReference type="OMA" id="IPSQWTG"/>
<keyword evidence="2" id="KW-0812">Transmembrane</keyword>
<keyword evidence="4" id="KW-1185">Reference proteome</keyword>
<keyword evidence="2" id="KW-1133">Transmembrane helix</keyword>
<sequence>MRLYTRGDTRFHPTRKAPQPPSTKTDVESQSKQLEAKRKSLYQKVDTTGVLTLFLGPPVLLLAVTFLVLFWWESMKAINGGDPEVYWFRIVDADWATRLITICTTAIRTVVSFQAGLATAMVAGVVLETKGIPLLQGPLYSILRAVKAAPSSLFTATDFRPHLPPFVSTLVVAEVLVTAASQFLSTIYLSDFTSSTFTQSNNSTNVSLLDTEYNTASGWWTMRPAASWTFAELSEPFKEGSNFHDTGHTYRALLPFEEEEQRTKLRRYQGPAPVMDQRVICAAPPLVNMRLDATDQDEIRISGQIPMQNLSYPLSLGQDSYGPANFTCKLPSPLVWTIDTVGQSSMCIATQQRNWTIFSTEDPLVQPNGYATASVMYLVLDIVSMASVIRAGSQNVAARVAGNDGPWAIVTHGNDTRTLRASACLINVAVQTIVVGLNSSSDNSEPTISWDRATNSYNTEAARRQLGASRTRESLTSRGVLSLEPRSQWGTVLPLNDSASGDTDLPAFFLAVDVSLPTLLMSTANYTYSPGVLLAEDGTGFYSGSAENTHVEMFQDTLNTTASPALAVQVVLARIFQMAYYEQLVKMAGTATVSTGFSVSSSIPSQWTGFIIGTTLIAAHVVIVTIITVQFARHTKSTIIGNYWQTVSQVVSNETRPILEQADTMDDAEVKRWAKRNLQNLKARRAVRDQLDGRTALDVLEVIRKY</sequence>
<gene>
    <name evidence="3" type="ORF">ASPACDRAFT_118277</name>
</gene>
<dbReference type="VEuPathDB" id="FungiDB:ASPACDRAFT_118277"/>
<evidence type="ECO:0000256" key="1">
    <source>
        <dbReference type="SAM" id="MobiDB-lite"/>
    </source>
</evidence>
<evidence type="ECO:0000313" key="3">
    <source>
        <dbReference type="EMBL" id="OJK00221.1"/>
    </source>
</evidence>
<accession>A0A1L9WVE6</accession>
<feature type="region of interest" description="Disordered" evidence="1">
    <location>
        <begin position="1"/>
        <end position="30"/>
    </location>
</feature>
<evidence type="ECO:0000313" key="4">
    <source>
        <dbReference type="Proteomes" id="UP000184546"/>
    </source>
</evidence>
<proteinExistence type="predicted"/>